<comment type="caution">
    <text evidence="1">The sequence shown here is derived from an EMBL/GenBank/DDBJ whole genome shotgun (WGS) entry which is preliminary data.</text>
</comment>
<dbReference type="EMBL" id="MU267849">
    <property type="protein sequence ID" value="KAH7908064.1"/>
    <property type="molecule type" value="Genomic_DNA"/>
</dbReference>
<name>A0ACB8A3L0_9AGAM</name>
<organism evidence="1 2">
    <name type="scientific">Hygrophoropsis aurantiaca</name>
    <dbReference type="NCBI Taxonomy" id="72124"/>
    <lineage>
        <taxon>Eukaryota</taxon>
        <taxon>Fungi</taxon>
        <taxon>Dikarya</taxon>
        <taxon>Basidiomycota</taxon>
        <taxon>Agaricomycotina</taxon>
        <taxon>Agaricomycetes</taxon>
        <taxon>Agaricomycetidae</taxon>
        <taxon>Boletales</taxon>
        <taxon>Coniophorineae</taxon>
        <taxon>Hygrophoropsidaceae</taxon>
        <taxon>Hygrophoropsis</taxon>
    </lineage>
</organism>
<reference evidence="1" key="1">
    <citation type="journal article" date="2021" name="New Phytol.">
        <title>Evolutionary innovations through gain and loss of genes in the ectomycorrhizal Boletales.</title>
        <authorList>
            <person name="Wu G."/>
            <person name="Miyauchi S."/>
            <person name="Morin E."/>
            <person name="Kuo A."/>
            <person name="Drula E."/>
            <person name="Varga T."/>
            <person name="Kohler A."/>
            <person name="Feng B."/>
            <person name="Cao Y."/>
            <person name="Lipzen A."/>
            <person name="Daum C."/>
            <person name="Hundley H."/>
            <person name="Pangilinan J."/>
            <person name="Johnson J."/>
            <person name="Barry K."/>
            <person name="LaButti K."/>
            <person name="Ng V."/>
            <person name="Ahrendt S."/>
            <person name="Min B."/>
            <person name="Choi I.G."/>
            <person name="Park H."/>
            <person name="Plett J.M."/>
            <person name="Magnuson J."/>
            <person name="Spatafora J.W."/>
            <person name="Nagy L.G."/>
            <person name="Henrissat B."/>
            <person name="Grigoriev I.V."/>
            <person name="Yang Z.L."/>
            <person name="Xu J."/>
            <person name="Martin F.M."/>
        </authorList>
    </citation>
    <scope>NUCLEOTIDE SEQUENCE</scope>
    <source>
        <strain evidence="1">ATCC 28755</strain>
    </source>
</reference>
<proteinExistence type="predicted"/>
<sequence length="470" mass="52337">MDAGQAPFQALERRCVEENIQNNIVAEVDIGDPAIPIEDLRSLIINVNHAIHQWRDLANRRNPTEASEAEPVRIILGTFFALFFAYIVVIEGSFQGAFPSPVALDKESCRLKHTVMHILNIFTLVLAIYGFCVGIDALYNRIVVPICRYPIVRGLCSRVTWATVEPTMALTRDLTISECISGEFKGYNGLLDMTVKSSAFGGYLTDTVLALEDLIMIVKYSNLRNRDPLVEHLEAMQEEGKITRALFHAYVADINAASDLFLASAERTLALLDDVRTNESNMWRLFCSAAGEHLSFQTCKPLLGEVTAAFEHNLLTIESTLTSVARQNDVLVSALNQMEGHLKVVGTLVAEEMRDTQKDIDELLKYLWTMVGGNRARLADFQARVDTLGRVEKERKKILGIILDTGEELISMGVHASTLRRQAMEPLLIDGLPREKAIEALRRGSLNIRIKRRRIQSGMIGATLGSVGQI</sequence>
<accession>A0ACB8A3L0</accession>
<dbReference type="Proteomes" id="UP000790377">
    <property type="component" value="Unassembled WGS sequence"/>
</dbReference>
<protein>
    <submittedName>
        <fullName evidence="1">Uncharacterized protein</fullName>
    </submittedName>
</protein>
<evidence type="ECO:0000313" key="1">
    <source>
        <dbReference type="EMBL" id="KAH7908064.1"/>
    </source>
</evidence>
<gene>
    <name evidence="1" type="ORF">BJ138DRAFT_1182006</name>
</gene>
<evidence type="ECO:0000313" key="2">
    <source>
        <dbReference type="Proteomes" id="UP000790377"/>
    </source>
</evidence>
<keyword evidence="2" id="KW-1185">Reference proteome</keyword>